<sequence length="138" mass="14389">MGGLASCSSGGSNAEPLIPSAPVNIVIDLTNQQYRALRFDNGVVALPVQGPAGTGGVKGILVVRQNASSYLAFERNCPYQPYDACSLVSIDRPTRLFLGDSCCGSRFSLTGQVIGGPAVRPLRAYATSLQGTQLSIVN</sequence>
<gene>
    <name evidence="6" type="ORF">BEN49_04325</name>
</gene>
<dbReference type="EMBL" id="MDZA01000044">
    <property type="protein sequence ID" value="OGX91612.1"/>
    <property type="molecule type" value="Genomic_DNA"/>
</dbReference>
<evidence type="ECO:0000256" key="3">
    <source>
        <dbReference type="ARBA" id="ARBA00023004"/>
    </source>
</evidence>
<evidence type="ECO:0000256" key="2">
    <source>
        <dbReference type="ARBA" id="ARBA00022723"/>
    </source>
</evidence>
<keyword evidence="3" id="KW-0408">Iron</keyword>
<reference evidence="6 7" key="1">
    <citation type="submission" date="2016-08" db="EMBL/GenBank/DDBJ databases">
        <title>Hymenobacter coccineus sp. nov., Hymenobacter lapidarius sp. nov. and Hymenobacter glacialis sp. nov., isolated from Antarctic soil.</title>
        <authorList>
            <person name="Sedlacek I."/>
            <person name="Kralova S."/>
            <person name="Kyrova K."/>
            <person name="Maslanova I."/>
            <person name="Stankova E."/>
            <person name="Vrbovska V."/>
            <person name="Nemec M."/>
            <person name="Bartak M."/>
            <person name="Svec P."/>
            <person name="Busse H.-J."/>
            <person name="Pantucek R."/>
        </authorList>
    </citation>
    <scope>NUCLEOTIDE SEQUENCE [LARGE SCALE GENOMIC DNA]</scope>
    <source>
        <strain evidence="6 7">CCM 8649</strain>
    </source>
</reference>
<evidence type="ECO:0000313" key="6">
    <source>
        <dbReference type="EMBL" id="OGX91612.1"/>
    </source>
</evidence>
<dbReference type="PROSITE" id="PS51296">
    <property type="entry name" value="RIESKE"/>
    <property type="match status" value="1"/>
</dbReference>
<keyword evidence="7" id="KW-1185">Reference proteome</keyword>
<evidence type="ECO:0000256" key="4">
    <source>
        <dbReference type="ARBA" id="ARBA00023014"/>
    </source>
</evidence>
<comment type="caution">
    <text evidence="6">The sequence shown here is derived from an EMBL/GenBank/DDBJ whole genome shotgun (WGS) entry which is preliminary data.</text>
</comment>
<dbReference type="OrthoDB" id="1201186at2"/>
<evidence type="ECO:0000256" key="1">
    <source>
        <dbReference type="ARBA" id="ARBA00022714"/>
    </source>
</evidence>
<dbReference type="InterPro" id="IPR017941">
    <property type="entry name" value="Rieske_2Fe-2S"/>
</dbReference>
<keyword evidence="4" id="KW-0411">Iron-sulfur</keyword>
<evidence type="ECO:0000259" key="5">
    <source>
        <dbReference type="PROSITE" id="PS51296"/>
    </source>
</evidence>
<dbReference type="Proteomes" id="UP000177506">
    <property type="component" value="Unassembled WGS sequence"/>
</dbReference>
<keyword evidence="1" id="KW-0001">2Fe-2S</keyword>
<accession>A0A1G1TL51</accession>
<dbReference type="GO" id="GO:0051537">
    <property type="term" value="F:2 iron, 2 sulfur cluster binding"/>
    <property type="evidence" value="ECO:0007669"/>
    <property type="project" value="UniProtKB-KW"/>
</dbReference>
<dbReference type="GO" id="GO:0046872">
    <property type="term" value="F:metal ion binding"/>
    <property type="evidence" value="ECO:0007669"/>
    <property type="project" value="UniProtKB-KW"/>
</dbReference>
<evidence type="ECO:0000313" key="7">
    <source>
        <dbReference type="Proteomes" id="UP000177506"/>
    </source>
</evidence>
<proteinExistence type="predicted"/>
<dbReference type="Gene3D" id="2.102.10.10">
    <property type="entry name" value="Rieske [2Fe-2S] iron-sulphur domain"/>
    <property type="match status" value="1"/>
</dbReference>
<organism evidence="6 7">
    <name type="scientific">Hymenobacter coccineus</name>
    <dbReference type="NCBI Taxonomy" id="1908235"/>
    <lineage>
        <taxon>Bacteria</taxon>
        <taxon>Pseudomonadati</taxon>
        <taxon>Bacteroidota</taxon>
        <taxon>Cytophagia</taxon>
        <taxon>Cytophagales</taxon>
        <taxon>Hymenobacteraceae</taxon>
        <taxon>Hymenobacter</taxon>
    </lineage>
</organism>
<feature type="domain" description="Rieske" evidence="5">
    <location>
        <begin position="42"/>
        <end position="136"/>
    </location>
</feature>
<protein>
    <recommendedName>
        <fullName evidence="5">Rieske domain-containing protein</fullName>
    </recommendedName>
</protein>
<dbReference type="InterPro" id="IPR036922">
    <property type="entry name" value="Rieske_2Fe-2S_sf"/>
</dbReference>
<name>A0A1G1TL51_9BACT</name>
<dbReference type="AlphaFoldDB" id="A0A1G1TL51"/>
<dbReference type="SUPFAM" id="SSF50022">
    <property type="entry name" value="ISP domain"/>
    <property type="match status" value="1"/>
</dbReference>
<keyword evidence="2" id="KW-0479">Metal-binding</keyword>